<sequence length="140" mass="16874">MKLLNNIPKLIAIMYLSIATKNILQLIFGYLFNSENDIKLYKLYNLHESSYSYNFLFQLIFIYDFLFLGVILYLPLYLILYLIITKFGNKIWLQVLYTVTIYLLAIYLFDKNNVSYLFILITTLIGLLNWYSFKKWIRIM</sequence>
<protein>
    <submittedName>
        <fullName evidence="2">Uncharacterized protein</fullName>
    </submittedName>
</protein>
<comment type="caution">
    <text evidence="2">The sequence shown here is derived from an EMBL/GenBank/DDBJ whole genome shotgun (WGS) entry which is preliminary data.</text>
</comment>
<feature type="transmembrane region" description="Helical" evidence="1">
    <location>
        <begin position="52"/>
        <end position="84"/>
    </location>
</feature>
<evidence type="ECO:0000313" key="3">
    <source>
        <dbReference type="Proteomes" id="UP000236413"/>
    </source>
</evidence>
<keyword evidence="1" id="KW-1133">Transmembrane helix</keyword>
<organism evidence="2 3">
    <name type="scientific">Chryseobacterium viscerum</name>
    <dbReference type="NCBI Taxonomy" id="1037377"/>
    <lineage>
        <taxon>Bacteria</taxon>
        <taxon>Pseudomonadati</taxon>
        <taxon>Bacteroidota</taxon>
        <taxon>Flavobacteriia</taxon>
        <taxon>Flavobacteriales</taxon>
        <taxon>Weeksellaceae</taxon>
        <taxon>Chryseobacterium group</taxon>
        <taxon>Chryseobacterium</taxon>
    </lineage>
</organism>
<name>A0A316WB36_9FLAO</name>
<dbReference type="Proteomes" id="UP000236413">
    <property type="component" value="Unassembled WGS sequence"/>
</dbReference>
<keyword evidence="1" id="KW-0472">Membrane</keyword>
<gene>
    <name evidence="2" type="ORF">C1634_021205</name>
</gene>
<dbReference type="EMBL" id="PPEG02000010">
    <property type="protein sequence ID" value="PWN58582.1"/>
    <property type="molecule type" value="Genomic_DNA"/>
</dbReference>
<evidence type="ECO:0000256" key="1">
    <source>
        <dbReference type="SAM" id="Phobius"/>
    </source>
</evidence>
<dbReference type="AlphaFoldDB" id="A0A316WB36"/>
<evidence type="ECO:0000313" key="2">
    <source>
        <dbReference type="EMBL" id="PWN58582.1"/>
    </source>
</evidence>
<proteinExistence type="predicted"/>
<accession>A0A316WB36</accession>
<reference evidence="2 3" key="1">
    <citation type="submission" date="2018-04" db="EMBL/GenBank/DDBJ databases">
        <title>Chryseobacterium oncorhynchi 701B-08T from rainbow trout, and Chryseobacterium viscerum 687B-08T from diseased fish.</title>
        <authorList>
            <person name="Jeong J.-J."/>
            <person name="Lee Y.J."/>
            <person name="Pathiraja D."/>
            <person name="Park B."/>
            <person name="Choi I.-G."/>
            <person name="Kim K.D."/>
        </authorList>
    </citation>
    <scope>NUCLEOTIDE SEQUENCE [LARGE SCALE GENOMIC DNA]</scope>
    <source>
        <strain evidence="2 3">687B-08</strain>
    </source>
</reference>
<feature type="transmembrane region" description="Helical" evidence="1">
    <location>
        <begin position="91"/>
        <end position="109"/>
    </location>
</feature>
<keyword evidence="1" id="KW-0812">Transmembrane</keyword>
<feature type="transmembrane region" description="Helical" evidence="1">
    <location>
        <begin position="12"/>
        <end position="32"/>
    </location>
</feature>
<feature type="transmembrane region" description="Helical" evidence="1">
    <location>
        <begin position="115"/>
        <end position="133"/>
    </location>
</feature>